<dbReference type="EC" id="3.4.16.4" evidence="3"/>
<organism evidence="3 4">
    <name type="scientific">Antiquaquibacter oligotrophicus</name>
    <dbReference type="NCBI Taxonomy" id="2880260"/>
    <lineage>
        <taxon>Bacteria</taxon>
        <taxon>Bacillati</taxon>
        <taxon>Actinomycetota</taxon>
        <taxon>Actinomycetes</taxon>
        <taxon>Micrococcales</taxon>
        <taxon>Microbacteriaceae</taxon>
        <taxon>Antiquaquibacter</taxon>
    </lineage>
</organism>
<dbReference type="Proteomes" id="UP001160142">
    <property type="component" value="Unassembled WGS sequence"/>
</dbReference>
<accession>A0ABT6KNZ4</accession>
<reference evidence="3 4" key="1">
    <citation type="submission" date="2023-04" db="EMBL/GenBank/DDBJ databases">
        <title>Genome Encyclopedia of Bacteria and Archaea VI: Functional Genomics of Type Strains.</title>
        <authorList>
            <person name="Whitman W."/>
        </authorList>
    </citation>
    <scope>NUCLEOTIDE SEQUENCE [LARGE SCALE GENOMIC DNA]</scope>
    <source>
        <strain evidence="3 4">SG_E_30_P1</strain>
    </source>
</reference>
<evidence type="ECO:0000313" key="3">
    <source>
        <dbReference type="EMBL" id="MDH6180894.1"/>
    </source>
</evidence>
<keyword evidence="1" id="KW-0472">Membrane</keyword>
<keyword evidence="3" id="KW-0378">Hydrolase</keyword>
<dbReference type="InterPro" id="IPR012338">
    <property type="entry name" value="Beta-lactam/transpept-like"/>
</dbReference>
<dbReference type="Gene3D" id="3.40.710.10">
    <property type="entry name" value="DD-peptidase/beta-lactamase superfamily"/>
    <property type="match status" value="1"/>
</dbReference>
<feature type="transmembrane region" description="Helical" evidence="1">
    <location>
        <begin position="14"/>
        <end position="32"/>
    </location>
</feature>
<dbReference type="SUPFAM" id="SSF56601">
    <property type="entry name" value="beta-lactamase/transpeptidase-like"/>
    <property type="match status" value="1"/>
</dbReference>
<dbReference type="EMBL" id="JARXVQ010000001">
    <property type="protein sequence ID" value="MDH6180894.1"/>
    <property type="molecule type" value="Genomic_DNA"/>
</dbReference>
<gene>
    <name evidence="3" type="ORF">M2152_001076</name>
</gene>
<keyword evidence="3" id="KW-0121">Carboxypeptidase</keyword>
<evidence type="ECO:0000259" key="2">
    <source>
        <dbReference type="Pfam" id="PF00768"/>
    </source>
</evidence>
<evidence type="ECO:0000313" key="4">
    <source>
        <dbReference type="Proteomes" id="UP001160142"/>
    </source>
</evidence>
<proteinExistence type="predicted"/>
<feature type="domain" description="Peptidase S11 D-alanyl-D-alanine carboxypeptidase A N-terminal" evidence="2">
    <location>
        <begin position="76"/>
        <end position="289"/>
    </location>
</feature>
<dbReference type="Pfam" id="PF00768">
    <property type="entry name" value="Peptidase_S11"/>
    <property type="match status" value="1"/>
</dbReference>
<name>A0ABT6KNZ4_9MICO</name>
<dbReference type="RefSeq" id="WP_322133222.1">
    <property type="nucleotide sequence ID" value="NZ_CP085036.1"/>
</dbReference>
<dbReference type="GO" id="GO:0009002">
    <property type="term" value="F:serine-type D-Ala-D-Ala carboxypeptidase activity"/>
    <property type="evidence" value="ECO:0007669"/>
    <property type="project" value="UniProtKB-EC"/>
</dbReference>
<protein>
    <submittedName>
        <fullName evidence="3">D-alanyl-D-alanine carboxypeptidase (Penicillin-binding protein 5/6)</fullName>
        <ecNumber evidence="3">3.4.16.4</ecNumber>
    </submittedName>
</protein>
<keyword evidence="4" id="KW-1185">Reference proteome</keyword>
<dbReference type="InterPro" id="IPR001967">
    <property type="entry name" value="Peptidase_S11_N"/>
</dbReference>
<evidence type="ECO:0000256" key="1">
    <source>
        <dbReference type="SAM" id="Phobius"/>
    </source>
</evidence>
<sequence length="408" mass="41992">MPTATPAVYRRRRLAVFGGGAVILAAIFYLPVTLLAPTPITAAVVADVPARDGVEPALSFPAYGAAGIGAVGYEGVLAQSGTTDPLPIASISKVVTALVVLEAHPLEPGELGPSATMGDIDEQFYAEQVAQDGIVAPVSAGQTISERHMLDLALMASANNYAQSVAAWAFGSEAAYVEAARDWLTRNGLTSTTITDATGIQPSNTSTVRDLIELARIATAQPVVAEIAATSVVEIPGIGTVANRNGLLGIDGVDGIKTGTLDESGACLLFSADHVVGDETITVLGVVLGGPDHETINSAIRGLLSEAAAGFQQTQLTAEGESFAEYTTVWGERARAVTSEGASVVTWQAVAVETAVDAEDLSTGVKGTEVGSVTFTVGDRSLTVPLVLDTEIEDPGPWWRLGNPGELL</sequence>
<keyword evidence="3" id="KW-0645">Protease</keyword>
<comment type="caution">
    <text evidence="3">The sequence shown here is derived from an EMBL/GenBank/DDBJ whole genome shotgun (WGS) entry which is preliminary data.</text>
</comment>
<keyword evidence="1" id="KW-1133">Transmembrane helix</keyword>
<keyword evidence="1" id="KW-0812">Transmembrane</keyword>